<dbReference type="GO" id="GO:0040027">
    <property type="term" value="P:negative regulation of vulval development"/>
    <property type="evidence" value="ECO:0007669"/>
    <property type="project" value="InterPro"/>
</dbReference>
<dbReference type="InterPro" id="IPR040129">
    <property type="entry name" value="Lin-15B-like"/>
</dbReference>
<organism evidence="2 3">
    <name type="scientific">Caenorhabditis tropicalis</name>
    <dbReference type="NCBI Taxonomy" id="1561998"/>
    <lineage>
        <taxon>Eukaryota</taxon>
        <taxon>Metazoa</taxon>
        <taxon>Ecdysozoa</taxon>
        <taxon>Nematoda</taxon>
        <taxon>Chromadorea</taxon>
        <taxon>Rhabditida</taxon>
        <taxon>Rhabditina</taxon>
        <taxon>Rhabditomorpha</taxon>
        <taxon>Rhabditoidea</taxon>
        <taxon>Rhabditidae</taxon>
        <taxon>Peloderinae</taxon>
        <taxon>Caenorhabditis</taxon>
    </lineage>
</organism>
<reference evidence="3" key="1">
    <citation type="submission" date="2016-11" db="UniProtKB">
        <authorList>
            <consortium name="WormBaseParasite"/>
        </authorList>
    </citation>
    <scope>IDENTIFICATION</scope>
</reference>
<feature type="domain" description="Lin-15A/B-like" evidence="1">
    <location>
        <begin position="83"/>
        <end position="198"/>
    </location>
</feature>
<accession>A0A1I7TSM7</accession>
<dbReference type="InterPro" id="IPR057432">
    <property type="entry name" value="Lin-15A/B-like_dom"/>
</dbReference>
<dbReference type="AlphaFoldDB" id="A0A1I7TSM7"/>
<sequence>MSEEREITLATLDSSRDIKCEVDDCATKSFSMPTLSKRRFLLVSRQVVTGRRRNPERRWPDIPQNPHFKPRNSGKLPIKVSHRLCQVCHIIRPVSEIFMITGEVEKLFVLLFAIYRKKMIVHESTRLYKQPALYTCRDHCSETSSEILNIFGVNAATGIFRARQRKVVEVIRLVNHLTGKVTDESKLLNLAYLFMMQYPERSAVVGPMVKEEDIPYERTIECQTAETAETILPKCFRQPRKQRLETEEEGCSSSMVRVIKQSTVLLPTQSDSSSLQPLRNPVRCTYCFDVREKQHMVNISKTKYRLSRWKEQLGQEFGERLLSIMINYMCRKHFSPMDFSSCGRLRREAIPIVDPPPEVHTFKIDGNDFVKVSEEELKKN</sequence>
<dbReference type="Proteomes" id="UP000095282">
    <property type="component" value="Unplaced"/>
</dbReference>
<evidence type="ECO:0000313" key="3">
    <source>
        <dbReference type="WBParaSite" id="Csp11.Scaffold629.g11367.t1"/>
    </source>
</evidence>
<dbReference type="PANTHER" id="PTHR22716:SF1">
    <property type="entry name" value="ETS CLASS TRANSCRIPTION FACTOR-RELATED"/>
    <property type="match status" value="1"/>
</dbReference>
<protein>
    <submittedName>
        <fullName evidence="3">THAP-type domain-containing protein</fullName>
    </submittedName>
</protein>
<dbReference type="Pfam" id="PF25375">
    <property type="entry name" value="Lin-15B"/>
    <property type="match status" value="1"/>
</dbReference>
<proteinExistence type="predicted"/>
<dbReference type="PANTHER" id="PTHR22716">
    <property type="entry name" value="ETS CLASS TRANSCRIPTION FACTOR-RELATED-RELATED"/>
    <property type="match status" value="1"/>
</dbReference>
<name>A0A1I7TSM7_9PELO</name>
<keyword evidence="2" id="KW-1185">Reference proteome</keyword>
<dbReference type="WBParaSite" id="Csp11.Scaffold629.g11367.t1">
    <property type="protein sequence ID" value="Csp11.Scaffold629.g11367.t1"/>
    <property type="gene ID" value="Csp11.Scaffold629.g11367"/>
</dbReference>
<evidence type="ECO:0000259" key="1">
    <source>
        <dbReference type="Pfam" id="PF25375"/>
    </source>
</evidence>
<dbReference type="eggNOG" id="ENOG502THCY">
    <property type="taxonomic scope" value="Eukaryota"/>
</dbReference>
<evidence type="ECO:0000313" key="2">
    <source>
        <dbReference type="Proteomes" id="UP000095282"/>
    </source>
</evidence>